<dbReference type="Gene3D" id="2.60.40.3440">
    <property type="match status" value="1"/>
</dbReference>
<sequence length="764" mass="80230">MKKRVIAYGIAALGMAASSIHPACAQEYIRNFVAAPGNAALTLTGFNNQGQVSGNYYYARIAGIDTYHGFVWDAQTGFHDVAPQGTANNNLLALNEQGQTLGTSSPLGDFFRDTLGGIQWLNLSGFAYSPGKILTTSSQIAGHITVAGHLRAARWDPAAGALDIGQQLTTSSDSDALRISNTGFVCGYWNTGATALVNGWNFPVSHAFLWNPNTGVATDLGGLGGYYARAASINNSGQVVGNAETTGNASSHAFLATVSGTIQDLNSTLGISSSSNSYAADINNQGEIIGSADTIGNFVLDGLPTKIQYTAVGHPMAYASTLYRINDSGVILGTGAEWDPVLYRNNNGFIVLTPHRVPRNGSHSYSTYEDTALSVPKGPLLSGGGDGNSDISNLTAVLYTPAQPSLAITPQSTVAHGSVVLNPNGSFIYTPAPNFNGTDKFDFQIFDGVSYSAPATVYITVIPVNDPPVAFDSQQTLNENTLAVITPNASDVDGNALSYTITKNPVHGQLLTLSGKLTYVPNPNYYGSDSFQYKAFDGNVYSNVATVSLTINFVNVPPTVAPCTLTAYQGRVLSQAAPGLLSLASDANGDPLTVSLSVPPSTGTLTLKSNGAFSYQPNASIPFPLQDSFTIVVSDGHGGATPGVIYINILPAAQDVTSKYTIIRGGYIRTPSSTTFTQQVRLINNGADAFRGPISLVLDKLHNATLSNDTGITEIITPAGSPYVDQDINLLYPRQEISITLQFNDPTLAAISYTPRVLAGPGAR</sequence>
<dbReference type="AlphaFoldDB" id="A0A402D3Z2"/>
<keyword evidence="3" id="KW-1185">Reference proteome</keyword>
<dbReference type="OrthoDB" id="160289at2"/>
<dbReference type="InterPro" id="IPR041690">
    <property type="entry name" value="Cadherin_5"/>
</dbReference>
<dbReference type="EMBL" id="AP025739">
    <property type="protein sequence ID" value="BDI29709.1"/>
    <property type="molecule type" value="Genomic_DNA"/>
</dbReference>
<dbReference type="Pfam" id="PF17963">
    <property type="entry name" value="Big_9"/>
    <property type="match status" value="2"/>
</dbReference>
<dbReference type="KEGG" id="ccot:CCAX7_17600"/>
<dbReference type="Proteomes" id="UP000287394">
    <property type="component" value="Chromosome"/>
</dbReference>
<dbReference type="NCBIfam" id="NF012211">
    <property type="entry name" value="tand_rpt_95"/>
    <property type="match status" value="3"/>
</dbReference>
<accession>A0A402D3Z2</accession>
<evidence type="ECO:0000259" key="1">
    <source>
        <dbReference type="Pfam" id="PF17892"/>
    </source>
</evidence>
<evidence type="ECO:0000313" key="2">
    <source>
        <dbReference type="EMBL" id="BDI29709.1"/>
    </source>
</evidence>
<feature type="domain" description="Cadherin-like" evidence="1">
    <location>
        <begin position="365"/>
        <end position="461"/>
    </location>
</feature>
<name>A0A402D3Z2_9BACT</name>
<protein>
    <recommendedName>
        <fullName evidence="1">Cadherin-like domain-containing protein</fullName>
    </recommendedName>
</protein>
<gene>
    <name evidence="2" type="ORF">CCAX7_17600</name>
</gene>
<dbReference type="Pfam" id="PF17892">
    <property type="entry name" value="Cadherin_5"/>
    <property type="match status" value="1"/>
</dbReference>
<organism evidence="2 3">
    <name type="scientific">Capsulimonas corticalis</name>
    <dbReference type="NCBI Taxonomy" id="2219043"/>
    <lineage>
        <taxon>Bacteria</taxon>
        <taxon>Bacillati</taxon>
        <taxon>Armatimonadota</taxon>
        <taxon>Armatimonadia</taxon>
        <taxon>Capsulimonadales</taxon>
        <taxon>Capsulimonadaceae</taxon>
        <taxon>Capsulimonas</taxon>
    </lineage>
</organism>
<evidence type="ECO:0000313" key="3">
    <source>
        <dbReference type="Proteomes" id="UP000287394"/>
    </source>
</evidence>
<dbReference type="RefSeq" id="WP_119324192.1">
    <property type="nucleotide sequence ID" value="NZ_AP025739.1"/>
</dbReference>
<reference evidence="2 3" key="1">
    <citation type="journal article" date="2019" name="Int. J. Syst. Evol. Microbiol.">
        <title>Capsulimonas corticalis gen. nov., sp. nov., an aerobic capsulated bacterium, of a novel bacterial order, Capsulimonadales ord. nov., of the class Armatimonadia of the phylum Armatimonadetes.</title>
        <authorList>
            <person name="Li J."/>
            <person name="Kudo C."/>
            <person name="Tonouchi A."/>
        </authorList>
    </citation>
    <scope>NUCLEOTIDE SEQUENCE [LARGE SCALE GENOMIC DNA]</scope>
    <source>
        <strain evidence="2 3">AX-7</strain>
    </source>
</reference>
<dbReference type="Gene3D" id="2.60.40.2810">
    <property type="match status" value="1"/>
</dbReference>
<proteinExistence type="predicted"/>